<evidence type="ECO:0000256" key="5">
    <source>
        <dbReference type="ARBA" id="ARBA00022884"/>
    </source>
</evidence>
<dbReference type="SMART" id="SM00829">
    <property type="entry name" value="PKS_ER"/>
    <property type="match status" value="1"/>
</dbReference>
<dbReference type="SUPFAM" id="SSF51735">
    <property type="entry name" value="NAD(P)-binding Rossmann-fold domains"/>
    <property type="match status" value="1"/>
</dbReference>
<dbReference type="GO" id="GO:0016491">
    <property type="term" value="F:oxidoreductase activity"/>
    <property type="evidence" value="ECO:0007669"/>
    <property type="project" value="InterPro"/>
</dbReference>
<dbReference type="GO" id="GO:0003723">
    <property type="term" value="F:RNA binding"/>
    <property type="evidence" value="ECO:0007669"/>
    <property type="project" value="UniProtKB-KW"/>
</dbReference>
<dbReference type="Pfam" id="PF08240">
    <property type="entry name" value="ADH_N"/>
    <property type="match status" value="1"/>
</dbReference>
<dbReference type="Proteomes" id="UP000617734">
    <property type="component" value="Unassembled WGS sequence"/>
</dbReference>
<evidence type="ECO:0000256" key="2">
    <source>
        <dbReference type="ARBA" id="ARBA00011881"/>
    </source>
</evidence>
<sequence>MSVQTPSQPAVPQMNAIVQQSLGGPEVLERVSTARPVAAPGEILVKVHAAGVNPVDLAVRAGYFPLLGEPPFSLGWDVAGTVEVVGEGVTGFAAGDEVFGMPRFPQAGNAYAEYVAAPAEQFAHRPAALPVIEAGALPLSGLTAYQALVRIAGLRAGQRVLIHAASGGVGHLAVQIAKARGAYVIGTARAEKHTILKKLGADELIDYTLADFAEAVEPVDVVFDLVGGENARRSVAVLRPGGLIVSAIDHDPGLTPEEAQASGVRFEPVVVHQSAEDLAGLRELVEAGALRVHVGLTLPLAEAGQAHRISAGRAVTGKLVLIP</sequence>
<dbReference type="PANTHER" id="PTHR44154">
    <property type="entry name" value="QUINONE OXIDOREDUCTASE"/>
    <property type="match status" value="1"/>
</dbReference>
<dbReference type="RefSeq" id="WP_229927553.1">
    <property type="nucleotide sequence ID" value="NZ_BNBO01000019.1"/>
</dbReference>
<dbReference type="PROSITE" id="PS01162">
    <property type="entry name" value="QOR_ZETA_CRYSTAL"/>
    <property type="match status" value="1"/>
</dbReference>
<dbReference type="InterPro" id="IPR002364">
    <property type="entry name" value="Quin_OxRdtase/zeta-crystal_CS"/>
</dbReference>
<reference evidence="7" key="1">
    <citation type="journal article" date="2014" name="Int. J. Syst. Evol. Microbiol.">
        <title>Complete genome sequence of Corynebacterium casei LMG S-19264T (=DSM 44701T), isolated from a smear-ripened cheese.</title>
        <authorList>
            <consortium name="US DOE Joint Genome Institute (JGI-PGF)"/>
            <person name="Walter F."/>
            <person name="Albersmeier A."/>
            <person name="Kalinowski J."/>
            <person name="Ruckert C."/>
        </authorList>
    </citation>
    <scope>NUCLEOTIDE SEQUENCE</scope>
    <source>
        <strain evidence="7">JCM 4646</strain>
    </source>
</reference>
<dbReference type="GeneID" id="95354145"/>
<dbReference type="CDD" id="cd05289">
    <property type="entry name" value="MDR_like_2"/>
    <property type="match status" value="1"/>
</dbReference>
<dbReference type="InterPro" id="IPR013154">
    <property type="entry name" value="ADH-like_N"/>
</dbReference>
<dbReference type="AlphaFoldDB" id="A0A919FVC6"/>
<reference evidence="7" key="2">
    <citation type="submission" date="2020-09" db="EMBL/GenBank/DDBJ databases">
        <authorList>
            <person name="Sun Q."/>
            <person name="Ohkuma M."/>
        </authorList>
    </citation>
    <scope>NUCLEOTIDE SEQUENCE</scope>
    <source>
        <strain evidence="7">JCM 4646</strain>
    </source>
</reference>
<dbReference type="InterPro" id="IPR011032">
    <property type="entry name" value="GroES-like_sf"/>
</dbReference>
<comment type="caution">
    <text evidence="7">The sequence shown here is derived from an EMBL/GenBank/DDBJ whole genome shotgun (WGS) entry which is preliminary data.</text>
</comment>
<comment type="subunit">
    <text evidence="2">Homotetramer.</text>
</comment>
<evidence type="ECO:0000259" key="6">
    <source>
        <dbReference type="SMART" id="SM00829"/>
    </source>
</evidence>
<dbReference type="EMBL" id="BNBO01000019">
    <property type="protein sequence ID" value="GHH73312.1"/>
    <property type="molecule type" value="Genomic_DNA"/>
</dbReference>
<keyword evidence="8" id="KW-1185">Reference proteome</keyword>
<dbReference type="InterPro" id="IPR051603">
    <property type="entry name" value="Zinc-ADH_QOR/CCCR"/>
</dbReference>
<keyword evidence="5" id="KW-0694">RNA-binding</keyword>
<dbReference type="Pfam" id="PF13602">
    <property type="entry name" value="ADH_zinc_N_2"/>
    <property type="match status" value="1"/>
</dbReference>
<dbReference type="Gene3D" id="3.90.180.10">
    <property type="entry name" value="Medium-chain alcohol dehydrogenases, catalytic domain"/>
    <property type="match status" value="1"/>
</dbReference>
<feature type="domain" description="Enoyl reductase (ER)" evidence="6">
    <location>
        <begin position="23"/>
        <end position="321"/>
    </location>
</feature>
<dbReference type="Gene3D" id="3.40.50.720">
    <property type="entry name" value="NAD(P)-binding Rossmann-like Domain"/>
    <property type="match status" value="1"/>
</dbReference>
<name>A0A919FVC6_9ACTN</name>
<evidence type="ECO:0000256" key="4">
    <source>
        <dbReference type="ARBA" id="ARBA00022857"/>
    </source>
</evidence>
<comment type="subcellular location">
    <subcellularLocation>
        <location evidence="1">Cytoplasm</location>
    </subcellularLocation>
</comment>
<evidence type="ECO:0000313" key="8">
    <source>
        <dbReference type="Proteomes" id="UP000617734"/>
    </source>
</evidence>
<dbReference type="InterPro" id="IPR020843">
    <property type="entry name" value="ER"/>
</dbReference>
<keyword evidence="3" id="KW-0963">Cytoplasm</keyword>
<gene>
    <name evidence="7" type="ORF">GCM10018781_37350</name>
</gene>
<evidence type="ECO:0000256" key="3">
    <source>
        <dbReference type="ARBA" id="ARBA00022490"/>
    </source>
</evidence>
<dbReference type="GO" id="GO:0005737">
    <property type="term" value="C:cytoplasm"/>
    <property type="evidence" value="ECO:0007669"/>
    <property type="project" value="UniProtKB-SubCell"/>
</dbReference>
<evidence type="ECO:0000313" key="7">
    <source>
        <dbReference type="EMBL" id="GHH73312.1"/>
    </source>
</evidence>
<dbReference type="SUPFAM" id="SSF50129">
    <property type="entry name" value="GroES-like"/>
    <property type="match status" value="1"/>
</dbReference>
<evidence type="ECO:0000256" key="1">
    <source>
        <dbReference type="ARBA" id="ARBA00004496"/>
    </source>
</evidence>
<dbReference type="PANTHER" id="PTHR44154:SF1">
    <property type="entry name" value="QUINONE OXIDOREDUCTASE"/>
    <property type="match status" value="1"/>
</dbReference>
<dbReference type="InterPro" id="IPR036291">
    <property type="entry name" value="NAD(P)-bd_dom_sf"/>
</dbReference>
<dbReference type="GO" id="GO:0008270">
    <property type="term" value="F:zinc ion binding"/>
    <property type="evidence" value="ECO:0007669"/>
    <property type="project" value="InterPro"/>
</dbReference>
<proteinExistence type="predicted"/>
<accession>A0A919FVC6</accession>
<protein>
    <submittedName>
        <fullName evidence="7">NADPH:quinone reductase</fullName>
    </submittedName>
</protein>
<organism evidence="7 8">
    <name type="scientific">Kitasatospora indigofera</name>
    <dbReference type="NCBI Taxonomy" id="67307"/>
    <lineage>
        <taxon>Bacteria</taxon>
        <taxon>Bacillati</taxon>
        <taxon>Actinomycetota</taxon>
        <taxon>Actinomycetes</taxon>
        <taxon>Kitasatosporales</taxon>
        <taxon>Streptomycetaceae</taxon>
        <taxon>Kitasatospora</taxon>
    </lineage>
</organism>
<keyword evidence="4" id="KW-0521">NADP</keyword>